<keyword evidence="3" id="KW-1185">Reference proteome</keyword>
<reference evidence="2" key="1">
    <citation type="submission" date="2020-07" db="EMBL/GenBank/DDBJ databases">
        <title>Genome sequence and genetic diversity analysis of an under-domesticated orphan crop, white fonio (Digitaria exilis).</title>
        <authorList>
            <person name="Bennetzen J.L."/>
            <person name="Chen S."/>
            <person name="Ma X."/>
            <person name="Wang X."/>
            <person name="Yssel A.E.J."/>
            <person name="Chaluvadi S.R."/>
            <person name="Johnson M."/>
            <person name="Gangashetty P."/>
            <person name="Hamidou F."/>
            <person name="Sanogo M.D."/>
            <person name="Zwaenepoel A."/>
            <person name="Wallace J."/>
            <person name="Van De Peer Y."/>
            <person name="Van Deynze A."/>
        </authorList>
    </citation>
    <scope>NUCLEOTIDE SEQUENCE</scope>
    <source>
        <tissue evidence="2">Leaves</tissue>
    </source>
</reference>
<dbReference type="EMBL" id="JACEFO010002324">
    <property type="protein sequence ID" value="KAF8665991.1"/>
    <property type="molecule type" value="Genomic_DNA"/>
</dbReference>
<evidence type="ECO:0000256" key="1">
    <source>
        <dbReference type="SAM" id="Phobius"/>
    </source>
</evidence>
<evidence type="ECO:0000313" key="3">
    <source>
        <dbReference type="Proteomes" id="UP000636709"/>
    </source>
</evidence>
<dbReference type="OrthoDB" id="591587at2759"/>
<gene>
    <name evidence="2" type="ORF">HU200_054080</name>
</gene>
<sequence length="428" mass="48889">MERILERKNPWMPEMKQWMRPSIYRVPEWLNSMTKREAYQPQVVSLGPFHHGERNLKPMEEHKHRLMLHMVKRSGKPLAQFIAAIKKVAERLQEAYDGLDEKWCGENTDRFVDVMVTDGAFLLEMMTCTSTGQVPSDYAPYDPIFSDHSILSLWAYIQSDMILVENQVPLLALQTLEAVRNNGTSPGNTYINKMVGNFVCPKLSKGNLPTEIIDVLGLHPLDVFHKCFCALSHTWSPDLKRSGQRETLMLSAAELREAGVHFKKSKTQSFRDIEFNKGVLSMPLVEIGDTSERMFLNLMAFERLHCSAGNDVTAYIIFMDNIIDSERDVALLKSKGVLKNFLSSDKAAAELFNSLGNGITLDPNSKICHVQWKVDMHCKKPWPKLQASFKHTYMRNPWVFISGVAAVILLSLTILQTIYTIMPFYKKN</sequence>
<proteinExistence type="predicted"/>
<dbReference type="InterPro" id="IPR004158">
    <property type="entry name" value="DUF247_pln"/>
</dbReference>
<keyword evidence="1" id="KW-0812">Transmembrane</keyword>
<organism evidence="2 3">
    <name type="scientific">Digitaria exilis</name>
    <dbReference type="NCBI Taxonomy" id="1010633"/>
    <lineage>
        <taxon>Eukaryota</taxon>
        <taxon>Viridiplantae</taxon>
        <taxon>Streptophyta</taxon>
        <taxon>Embryophyta</taxon>
        <taxon>Tracheophyta</taxon>
        <taxon>Spermatophyta</taxon>
        <taxon>Magnoliopsida</taxon>
        <taxon>Liliopsida</taxon>
        <taxon>Poales</taxon>
        <taxon>Poaceae</taxon>
        <taxon>PACMAD clade</taxon>
        <taxon>Panicoideae</taxon>
        <taxon>Panicodae</taxon>
        <taxon>Paniceae</taxon>
        <taxon>Anthephorinae</taxon>
        <taxon>Digitaria</taxon>
    </lineage>
</organism>
<dbReference type="AlphaFoldDB" id="A0A835AQV9"/>
<comment type="caution">
    <text evidence="2">The sequence shown here is derived from an EMBL/GenBank/DDBJ whole genome shotgun (WGS) entry which is preliminary data.</text>
</comment>
<accession>A0A835AQV9</accession>
<dbReference type="Pfam" id="PF03140">
    <property type="entry name" value="DUF247"/>
    <property type="match status" value="1"/>
</dbReference>
<dbReference type="Proteomes" id="UP000636709">
    <property type="component" value="Unassembled WGS sequence"/>
</dbReference>
<name>A0A835AQV9_9POAL</name>
<feature type="transmembrane region" description="Helical" evidence="1">
    <location>
        <begin position="398"/>
        <end position="422"/>
    </location>
</feature>
<protein>
    <submittedName>
        <fullName evidence="2">Uncharacterized protein</fullName>
    </submittedName>
</protein>
<dbReference type="PANTHER" id="PTHR31170:SF18">
    <property type="entry name" value="(WILD MALAYSIAN BANANA) HYPOTHETICAL PROTEIN"/>
    <property type="match status" value="1"/>
</dbReference>
<keyword evidence="1" id="KW-0472">Membrane</keyword>
<dbReference type="PANTHER" id="PTHR31170">
    <property type="entry name" value="BNAC04G53230D PROTEIN"/>
    <property type="match status" value="1"/>
</dbReference>
<keyword evidence="1" id="KW-1133">Transmembrane helix</keyword>
<evidence type="ECO:0000313" key="2">
    <source>
        <dbReference type="EMBL" id="KAF8665991.1"/>
    </source>
</evidence>